<organism evidence="2 3">
    <name type="scientific">Exidia glandulosa HHB12029</name>
    <dbReference type="NCBI Taxonomy" id="1314781"/>
    <lineage>
        <taxon>Eukaryota</taxon>
        <taxon>Fungi</taxon>
        <taxon>Dikarya</taxon>
        <taxon>Basidiomycota</taxon>
        <taxon>Agaricomycotina</taxon>
        <taxon>Agaricomycetes</taxon>
        <taxon>Auriculariales</taxon>
        <taxon>Exidiaceae</taxon>
        <taxon>Exidia</taxon>
    </lineage>
</organism>
<accession>A0A165DM16</accession>
<keyword evidence="3" id="KW-1185">Reference proteome</keyword>
<evidence type="ECO:0000313" key="2">
    <source>
        <dbReference type="EMBL" id="KZV84874.1"/>
    </source>
</evidence>
<dbReference type="InParanoid" id="A0A165DM16"/>
<proteinExistence type="predicted"/>
<feature type="compositionally biased region" description="Acidic residues" evidence="1">
    <location>
        <begin position="1"/>
        <end position="14"/>
    </location>
</feature>
<dbReference type="AlphaFoldDB" id="A0A165DM16"/>
<dbReference type="EMBL" id="KV426208">
    <property type="protein sequence ID" value="KZV84874.1"/>
    <property type="molecule type" value="Genomic_DNA"/>
</dbReference>
<dbReference type="InterPro" id="IPR041078">
    <property type="entry name" value="Plavaka"/>
</dbReference>
<dbReference type="OrthoDB" id="3208495at2759"/>
<sequence>MRDEEQQTEEDGSYDDTATPERSLADRIADAIAPYPNFSAYLLNKHHWDSPQKSQEDRRALIHNVLLHELFDRNELRGINFEALDEELSRMAVDDSTSCLGRGWKKSSVTIPVPHGKKKDRPSKEECLFEIPNLLHRSVADLVCDEFAKPKAKSFHFTPFEEHWHRPDGGKEKVVGEMYSSPAFREAHNEIQNLPAEPGCDLPRACAGIILMSDSAHLTDFGDAQIHPFNVGFVNESKYPRGRPSSHSIHPVMYLQKVPDTIHEFASRISGKPKSRKNKVFTHCRREYFHGALKVLCDASFWDMYAHGRVVKCGDGITRRLYLRLFTYSADYPEKVLVATIRDGGLCPCPRCHVKHDDLDQMGTPADTNTRLNRAREDTEQRRKAIRKARRYIYQQGYAVSSKQVETLLKDDSYVPVENAFSFTSSGIKINVFDLLVVDLLHELELGVWVALLAHLIRILHTLGDEKITELNRRYAAVAPFGRDTIRRFSDHVADMSKMTAHEYGQMLACAAPCFEGLFPDPWDDEIQLLLFTLARWHKLAKLRLHTESTLLQLERVTIQFGTALRKFRDGCCEAFDTRETPAECEKRVRTAQAAAAQSSRPASHIDAARQPYKFNIHTYKFHSMGDYVPTIRRLGTTDNYSTATNELSHRSPVSAYGRTNKKDFERQIKRSDEHDDIIGEGTEHHIVAGDEGRPLYLKSFLAERADDPAYKGFAEALQNHLLLRLLRMMGDKEPDITKRYSAEERKQVTLVNGRIFAHAQLRINYTTYDVRRAQDCVNCNSQKCNIMLLSDDDTQSDITPVPFWYARVLGIYHTRVVHPILAPREKLVQFLWVRWFGRDNSPSGWRAGRLDRIGYVPSEDEDAFSFLDPSLVLRACHLIPAFAHGRTPDLLDNSTARDSDEGDWQYYYVNRSAPSFLLCSKQLNYL</sequence>
<protein>
    <submittedName>
        <fullName evidence="2">Uncharacterized protein</fullName>
    </submittedName>
</protein>
<dbReference type="Proteomes" id="UP000077266">
    <property type="component" value="Unassembled WGS sequence"/>
</dbReference>
<dbReference type="Pfam" id="PF18759">
    <property type="entry name" value="Plavaka"/>
    <property type="match status" value="1"/>
</dbReference>
<evidence type="ECO:0000313" key="3">
    <source>
        <dbReference type="Proteomes" id="UP000077266"/>
    </source>
</evidence>
<gene>
    <name evidence="2" type="ORF">EXIGLDRAFT_623736</name>
</gene>
<reference evidence="2 3" key="1">
    <citation type="journal article" date="2016" name="Mol. Biol. Evol.">
        <title>Comparative Genomics of Early-Diverging Mushroom-Forming Fungi Provides Insights into the Origins of Lignocellulose Decay Capabilities.</title>
        <authorList>
            <person name="Nagy L.G."/>
            <person name="Riley R."/>
            <person name="Tritt A."/>
            <person name="Adam C."/>
            <person name="Daum C."/>
            <person name="Floudas D."/>
            <person name="Sun H."/>
            <person name="Yadav J.S."/>
            <person name="Pangilinan J."/>
            <person name="Larsson K.H."/>
            <person name="Matsuura K."/>
            <person name="Barry K."/>
            <person name="Labutti K."/>
            <person name="Kuo R."/>
            <person name="Ohm R.A."/>
            <person name="Bhattacharya S.S."/>
            <person name="Shirouzu T."/>
            <person name="Yoshinaga Y."/>
            <person name="Martin F.M."/>
            <person name="Grigoriev I.V."/>
            <person name="Hibbett D.S."/>
        </authorList>
    </citation>
    <scope>NUCLEOTIDE SEQUENCE [LARGE SCALE GENOMIC DNA]</scope>
    <source>
        <strain evidence="2 3">HHB12029</strain>
    </source>
</reference>
<evidence type="ECO:0000256" key="1">
    <source>
        <dbReference type="SAM" id="MobiDB-lite"/>
    </source>
</evidence>
<name>A0A165DM16_EXIGL</name>
<feature type="region of interest" description="Disordered" evidence="1">
    <location>
        <begin position="1"/>
        <end position="23"/>
    </location>
</feature>
<dbReference type="STRING" id="1314781.A0A165DM16"/>